<reference evidence="2 3" key="1">
    <citation type="journal article" date="2016" name="Genome Biol. Evol.">
        <title>Divergent and convergent evolution of fungal pathogenicity.</title>
        <authorList>
            <person name="Shang Y."/>
            <person name="Xiao G."/>
            <person name="Zheng P."/>
            <person name="Cen K."/>
            <person name="Zhan S."/>
            <person name="Wang C."/>
        </authorList>
    </citation>
    <scope>NUCLEOTIDE SEQUENCE [LARGE SCALE GENOMIC DNA]</scope>
    <source>
        <strain evidence="2 3">ARSEF 7405</strain>
    </source>
</reference>
<accession>A0A167XZ13</accession>
<comment type="caution">
    <text evidence="2">The sequence shown here is derived from an EMBL/GenBank/DDBJ whole genome shotgun (WGS) entry which is preliminary data.</text>
</comment>
<dbReference type="VEuPathDB" id="FungiDB:AAP_03747"/>
<organism evidence="2 3">
    <name type="scientific">Ascosphaera apis ARSEF 7405</name>
    <dbReference type="NCBI Taxonomy" id="392613"/>
    <lineage>
        <taxon>Eukaryota</taxon>
        <taxon>Fungi</taxon>
        <taxon>Dikarya</taxon>
        <taxon>Ascomycota</taxon>
        <taxon>Pezizomycotina</taxon>
        <taxon>Eurotiomycetes</taxon>
        <taxon>Eurotiomycetidae</taxon>
        <taxon>Onygenales</taxon>
        <taxon>Ascosphaeraceae</taxon>
        <taxon>Ascosphaera</taxon>
    </lineage>
</organism>
<evidence type="ECO:0000313" key="2">
    <source>
        <dbReference type="EMBL" id="KZZ90652.1"/>
    </source>
</evidence>
<evidence type="ECO:0000256" key="1">
    <source>
        <dbReference type="SAM" id="Coils"/>
    </source>
</evidence>
<dbReference type="Proteomes" id="UP000242877">
    <property type="component" value="Unassembled WGS sequence"/>
</dbReference>
<gene>
    <name evidence="2" type="ORF">AAP_03747</name>
</gene>
<dbReference type="EMBL" id="AZGZ01000016">
    <property type="protein sequence ID" value="KZZ90652.1"/>
    <property type="molecule type" value="Genomic_DNA"/>
</dbReference>
<feature type="coiled-coil region" evidence="1">
    <location>
        <begin position="51"/>
        <end position="85"/>
    </location>
</feature>
<protein>
    <submittedName>
        <fullName evidence="2">Uncharacterized protein</fullName>
    </submittedName>
</protein>
<name>A0A167XZ13_9EURO</name>
<sequence length="94" mass="10488">MSLVTKRAKLLTGGMTVAIITGSLYGAGLKSRSEQNQKAEKERQQSPAEALNVLQIARDELVVKRNRLEKQIQNVKIRQAKRKAEQTMSKPQNG</sequence>
<keyword evidence="3" id="KW-1185">Reference proteome</keyword>
<keyword evidence="1" id="KW-0175">Coiled coil</keyword>
<evidence type="ECO:0000313" key="3">
    <source>
        <dbReference type="Proteomes" id="UP000242877"/>
    </source>
</evidence>
<dbReference type="OrthoDB" id="5428081at2759"/>
<dbReference type="AlphaFoldDB" id="A0A167XZ13"/>
<proteinExistence type="predicted"/>